<name>A0A8X6REK9_TRICX</name>
<reference evidence="1" key="1">
    <citation type="submission" date="2020-08" db="EMBL/GenBank/DDBJ databases">
        <title>Multicomponent nature underlies the extraordinary mechanical properties of spider dragline silk.</title>
        <authorList>
            <person name="Kono N."/>
            <person name="Nakamura H."/>
            <person name="Mori M."/>
            <person name="Yoshida Y."/>
            <person name="Ohtoshi R."/>
            <person name="Malay A.D."/>
            <person name="Moran D.A.P."/>
            <person name="Tomita M."/>
            <person name="Numata K."/>
            <person name="Arakawa K."/>
        </authorList>
    </citation>
    <scope>NUCLEOTIDE SEQUENCE</scope>
</reference>
<dbReference type="EMBL" id="BMAU01021046">
    <property type="protein sequence ID" value="GFX88122.1"/>
    <property type="molecule type" value="Genomic_DNA"/>
</dbReference>
<sequence length="181" mass="20776">MEAGWSARRVARQLGRSDCVVRRCWDQRIREMSFTRRRSRQTSRLEDRHIVRKSLVQPTASSAAIQAQVVPSLGAPEFSRTIRRCPAEGYSGSRRLLRMLPLMPSHRRICLEWCSAQGNWTAAEWNQIVFSDESRFNLSRVCSCLRPRGERLNPAFALQRFTAPTAGVMVQCAIAYNTRHP</sequence>
<dbReference type="Proteomes" id="UP000887159">
    <property type="component" value="Unassembled WGS sequence"/>
</dbReference>
<protein>
    <submittedName>
        <fullName evidence="1">Transposable element Tcb2 transposase</fullName>
    </submittedName>
</protein>
<accession>A0A8X6REK9</accession>
<keyword evidence="2" id="KW-1185">Reference proteome</keyword>
<dbReference type="InterPro" id="IPR036397">
    <property type="entry name" value="RNaseH_sf"/>
</dbReference>
<evidence type="ECO:0000313" key="2">
    <source>
        <dbReference type="Proteomes" id="UP000887159"/>
    </source>
</evidence>
<gene>
    <name evidence="1" type="primary">X975_14237</name>
    <name evidence="1" type="ORF">TNCV_159371</name>
</gene>
<evidence type="ECO:0000313" key="1">
    <source>
        <dbReference type="EMBL" id="GFX88122.1"/>
    </source>
</evidence>
<proteinExistence type="predicted"/>
<comment type="caution">
    <text evidence="1">The sequence shown here is derived from an EMBL/GenBank/DDBJ whole genome shotgun (WGS) entry which is preliminary data.</text>
</comment>
<dbReference type="GO" id="GO:0003676">
    <property type="term" value="F:nucleic acid binding"/>
    <property type="evidence" value="ECO:0007669"/>
    <property type="project" value="InterPro"/>
</dbReference>
<dbReference type="Gene3D" id="3.30.420.10">
    <property type="entry name" value="Ribonuclease H-like superfamily/Ribonuclease H"/>
    <property type="match status" value="1"/>
</dbReference>
<organism evidence="1 2">
    <name type="scientific">Trichonephila clavipes</name>
    <name type="common">Golden silk orbweaver</name>
    <name type="synonym">Nephila clavipes</name>
    <dbReference type="NCBI Taxonomy" id="2585209"/>
    <lineage>
        <taxon>Eukaryota</taxon>
        <taxon>Metazoa</taxon>
        <taxon>Ecdysozoa</taxon>
        <taxon>Arthropoda</taxon>
        <taxon>Chelicerata</taxon>
        <taxon>Arachnida</taxon>
        <taxon>Araneae</taxon>
        <taxon>Araneomorphae</taxon>
        <taxon>Entelegynae</taxon>
        <taxon>Araneoidea</taxon>
        <taxon>Nephilidae</taxon>
        <taxon>Trichonephila</taxon>
    </lineage>
</organism>
<dbReference type="AlphaFoldDB" id="A0A8X6REK9"/>